<evidence type="ECO:0000313" key="8">
    <source>
        <dbReference type="EMBL" id="GIU40458.1"/>
    </source>
</evidence>
<evidence type="ECO:0000256" key="7">
    <source>
        <dbReference type="SAM" id="Phobius"/>
    </source>
</evidence>
<evidence type="ECO:0000256" key="5">
    <source>
        <dbReference type="ARBA" id="ARBA00038253"/>
    </source>
</evidence>
<protein>
    <recommendedName>
        <fullName evidence="10">MalT-like TPR region domain-containing protein</fullName>
    </recommendedName>
</protein>
<name>A0ABQ4NZE8_SHECO</name>
<evidence type="ECO:0000256" key="1">
    <source>
        <dbReference type="ARBA" id="ARBA00004496"/>
    </source>
</evidence>
<dbReference type="RefSeq" id="WP_220756787.1">
    <property type="nucleotide sequence ID" value="NZ_BPEU01000011.1"/>
</dbReference>
<dbReference type="PANTHER" id="PTHR46630:SF1">
    <property type="entry name" value="TETRATRICOPEPTIDE REPEAT PROTEIN 29"/>
    <property type="match status" value="1"/>
</dbReference>
<comment type="subcellular location">
    <subcellularLocation>
        <location evidence="1">Cytoplasm</location>
    </subcellularLocation>
</comment>
<evidence type="ECO:0008006" key="10">
    <source>
        <dbReference type="Google" id="ProtNLM"/>
    </source>
</evidence>
<keyword evidence="3" id="KW-0677">Repeat</keyword>
<evidence type="ECO:0000256" key="2">
    <source>
        <dbReference type="ARBA" id="ARBA00022490"/>
    </source>
</evidence>
<feature type="repeat" description="TPR" evidence="6">
    <location>
        <begin position="203"/>
        <end position="236"/>
    </location>
</feature>
<dbReference type="PROSITE" id="PS50005">
    <property type="entry name" value="TPR"/>
    <property type="match status" value="1"/>
</dbReference>
<evidence type="ECO:0000256" key="3">
    <source>
        <dbReference type="ARBA" id="ARBA00022737"/>
    </source>
</evidence>
<dbReference type="SUPFAM" id="SSF48452">
    <property type="entry name" value="TPR-like"/>
    <property type="match status" value="1"/>
</dbReference>
<feature type="transmembrane region" description="Helical" evidence="7">
    <location>
        <begin position="477"/>
        <end position="499"/>
    </location>
</feature>
<organism evidence="8 9">
    <name type="scientific">Shewanella colwelliana</name>
    <name type="common">Alteromonas colwelliana</name>
    <dbReference type="NCBI Taxonomy" id="23"/>
    <lineage>
        <taxon>Bacteria</taxon>
        <taxon>Pseudomonadati</taxon>
        <taxon>Pseudomonadota</taxon>
        <taxon>Gammaproteobacteria</taxon>
        <taxon>Alteromonadales</taxon>
        <taxon>Shewanellaceae</taxon>
        <taxon>Shewanella</taxon>
    </lineage>
</organism>
<evidence type="ECO:0000256" key="6">
    <source>
        <dbReference type="PROSITE-ProRule" id="PRU00339"/>
    </source>
</evidence>
<keyword evidence="2" id="KW-0963">Cytoplasm</keyword>
<evidence type="ECO:0000313" key="9">
    <source>
        <dbReference type="Proteomes" id="UP000773469"/>
    </source>
</evidence>
<gene>
    <name evidence="8" type="ORF">TUM3794_18420</name>
</gene>
<dbReference type="Proteomes" id="UP000773469">
    <property type="component" value="Unassembled WGS sequence"/>
</dbReference>
<keyword evidence="9" id="KW-1185">Reference proteome</keyword>
<dbReference type="Gene3D" id="1.25.40.10">
    <property type="entry name" value="Tetratricopeptide repeat domain"/>
    <property type="match status" value="2"/>
</dbReference>
<dbReference type="InterPro" id="IPR011990">
    <property type="entry name" value="TPR-like_helical_dom_sf"/>
</dbReference>
<dbReference type="InterPro" id="IPR051476">
    <property type="entry name" value="Bac_ResReg_Asp_Phosphatase"/>
</dbReference>
<dbReference type="SMART" id="SM00028">
    <property type="entry name" value="TPR"/>
    <property type="match status" value="5"/>
</dbReference>
<keyword evidence="7" id="KW-0812">Transmembrane</keyword>
<dbReference type="EMBL" id="BPEU01000011">
    <property type="protein sequence ID" value="GIU40458.1"/>
    <property type="molecule type" value="Genomic_DNA"/>
</dbReference>
<dbReference type="InterPro" id="IPR019734">
    <property type="entry name" value="TPR_rpt"/>
</dbReference>
<reference evidence="8 9" key="1">
    <citation type="submission" date="2021-05" db="EMBL/GenBank/DDBJ databases">
        <title>Molecular characterization for Shewanella algae harboring chromosomal blaOXA-55-like strains isolated from clinical and environment sample.</title>
        <authorList>
            <person name="Ohama Y."/>
            <person name="Aoki K."/>
            <person name="Harada S."/>
            <person name="Moriya K."/>
            <person name="Ishii Y."/>
            <person name="Tateda K."/>
        </authorList>
    </citation>
    <scope>NUCLEOTIDE SEQUENCE [LARGE SCALE GENOMIC DNA]</scope>
    <source>
        <strain evidence="8 9">MBTL60-118</strain>
    </source>
</reference>
<keyword evidence="7" id="KW-0472">Membrane</keyword>
<keyword evidence="4 6" id="KW-0802">TPR repeat</keyword>
<comment type="similarity">
    <text evidence="5">Belongs to the Rap family.</text>
</comment>
<comment type="caution">
    <text evidence="8">The sequence shown here is derived from an EMBL/GenBank/DDBJ whole genome shotgun (WGS) entry which is preliminary data.</text>
</comment>
<sequence>MTMRLLLLGYLILPLLFSPIAFSAQSQLVAQEIKLRESSAEFYQDLINTIPFELTFNNEVEFSRLAQEQGFTEDDLKERLQWLARVYLEPRVGVDNAISKAAQLIASLTNIANTPFDKSYILMLKARKVGREKQDYQQSIELYNQSLKQLNDAEDIATTLLLHTIHYQLGDVYRITLHKSQALVHFNQYRELAYQLREGYLIAQAEATLGLFFNRDEQYTKALQHYIEAIRVSEGLDKPFLQSVLTLRLARVYRDLESWDESLEYAHKAADGFKALNNDNYLSSCMTVIAMVYANQGKWNQAIDYYLNAQQIDVKRGNLTAQALNFHNLGEAYFNNAEPKTALDFLIKANSLFLQKKSKHYLVYNDILIAQVATELADWSMVNAYGAKGFLLAKEQNLLSEMIEALQYRTLALKHLGEIEKALATLDELLIYSRELAEQPKDDQAYNPSLLAEQKLKLQLNQLQGAKSDSDDSLQQFRLLFIITLLLATLISLVCINQWRSKRFLGKKSQVLVAESLLDPVTKLPGYRGFVDDIGAATQSPMIAMMSLTGAQNSDLLLGQQQNNQQMQQLIDALTDTLAQNAYIIRPGLIAMTFSKQQDHQQTLDTIRVIVNQLAPHADISLHLGIINLPLLSNLDVKLSSEVHFGVLQMMVAGAISLGHSNDYYVTITPLNFAPAAIFSTPLYLHLEKAISRGLVKVECNDNKALIRWPKWQGVEES</sequence>
<keyword evidence="7" id="KW-1133">Transmembrane helix</keyword>
<evidence type="ECO:0000256" key="4">
    <source>
        <dbReference type="ARBA" id="ARBA00022803"/>
    </source>
</evidence>
<dbReference type="Pfam" id="PF13424">
    <property type="entry name" value="TPR_12"/>
    <property type="match status" value="1"/>
</dbReference>
<proteinExistence type="inferred from homology"/>
<accession>A0ABQ4NZE8</accession>
<dbReference type="PANTHER" id="PTHR46630">
    <property type="entry name" value="TETRATRICOPEPTIDE REPEAT PROTEIN 29"/>
    <property type="match status" value="1"/>
</dbReference>